<reference evidence="2" key="8">
    <citation type="journal article" date="2005" name="Science">
        <title>Antisense Transcription in the Mammalian Transcriptome.</title>
        <authorList>
            <consortium name="RIKEN Genome Exploration Research Group and Genome Science Group (Genome Network Project Core Group) and the FANTOM Consortium"/>
        </authorList>
    </citation>
    <scope>NUCLEOTIDE SEQUENCE</scope>
    <source>
        <strain evidence="2">C57BL/6J</strain>
        <tissue evidence="2">Cerebellum</tissue>
    </source>
</reference>
<organism evidence="2">
    <name type="scientific">Mus musculus</name>
    <name type="common">Mouse</name>
    <dbReference type="NCBI Taxonomy" id="10090"/>
    <lineage>
        <taxon>Eukaryota</taxon>
        <taxon>Metazoa</taxon>
        <taxon>Chordata</taxon>
        <taxon>Craniata</taxon>
        <taxon>Vertebrata</taxon>
        <taxon>Euteleostomi</taxon>
        <taxon>Mammalia</taxon>
        <taxon>Eutheria</taxon>
        <taxon>Euarchontoglires</taxon>
        <taxon>Glires</taxon>
        <taxon>Rodentia</taxon>
        <taxon>Myomorpha</taxon>
        <taxon>Muroidea</taxon>
        <taxon>Muridae</taxon>
        <taxon>Murinae</taxon>
        <taxon>Mus</taxon>
        <taxon>Mus</taxon>
    </lineage>
</organism>
<reference evidence="2" key="7">
    <citation type="journal article" date="2005" name="Science">
        <title>The Transcriptional Landscape of the Mammalian Genome.</title>
        <authorList>
            <consortium name="The FANTOM Consortium"/>
            <consortium name="Riken Genome Exploration Research Group and Genome Science Group (Genome Network Project Core Group)"/>
        </authorList>
    </citation>
    <scope>NUCLEOTIDE SEQUENCE</scope>
    <source>
        <strain evidence="2">C57BL/6J</strain>
        <tissue evidence="2">Cerebellum</tissue>
    </source>
</reference>
<evidence type="ECO:0000313" key="2">
    <source>
        <dbReference type="EMBL" id="BAE36966.1"/>
    </source>
</evidence>
<reference evidence="2" key="5">
    <citation type="journal article" date="2002" name="Nature">
        <title>Analysis of the mouse transcriptome based on functional annotation of 60,770 full-length cDNAs.</title>
        <authorList>
            <consortium name="The FANTOM Consortium and the RIKEN Genome Exploration Research Group Phase I and II Team"/>
        </authorList>
    </citation>
    <scope>NUCLEOTIDE SEQUENCE</scope>
    <source>
        <strain evidence="2">C57BL/6J</strain>
        <tissue evidence="2">Cerebellum</tissue>
    </source>
</reference>
<reference evidence="2" key="6">
    <citation type="submission" date="2004-04" db="EMBL/GenBank/DDBJ databases">
        <authorList>
            <person name="Arakawa T."/>
            <person name="Carninci P."/>
            <person name="Fukuda S."/>
            <person name="Hashizume W."/>
            <person name="Hayashida K."/>
            <person name="Hori F."/>
            <person name="Iida J."/>
            <person name="Imamura K."/>
            <person name="Imotani K."/>
            <person name="Itoh M."/>
            <person name="Kanagawa S."/>
            <person name="Kawai J."/>
            <person name="Kojima M."/>
            <person name="Konno H."/>
            <person name="Murata M."/>
            <person name="Nakamura M."/>
            <person name="Ninomiya N."/>
            <person name="Nishiyori H."/>
            <person name="Nomura K."/>
            <person name="Ohno M."/>
            <person name="Sakazume N."/>
            <person name="Sano H."/>
            <person name="Sasaki D."/>
            <person name="Shibata K."/>
            <person name="Shiraki T."/>
            <person name="Tagami M."/>
            <person name="Tagami Y."/>
            <person name="Waki K."/>
            <person name="Watahiki A."/>
            <person name="Muramatsu M."/>
            <person name="Hayashizaki Y."/>
        </authorList>
    </citation>
    <scope>NUCLEOTIDE SEQUENCE</scope>
    <source>
        <strain evidence="2">C57BL/6J</strain>
        <tissue evidence="2">Cerebellum</tissue>
    </source>
</reference>
<reference evidence="2" key="4">
    <citation type="journal article" date="2001" name="Nature">
        <title>Functional annotation of a full-length mouse cDNA collection.</title>
        <authorList>
            <consortium name="The RIKEN Genome Exploration Research Group Phase II Team and the FANTOM Consortium"/>
        </authorList>
    </citation>
    <scope>NUCLEOTIDE SEQUENCE</scope>
    <source>
        <strain evidence="2">C57BL/6J</strain>
        <tissue evidence="2">Cerebellum</tissue>
    </source>
</reference>
<dbReference type="MGI" id="MGI:97490">
    <property type="gene designation" value="Pax6"/>
</dbReference>
<reference evidence="2" key="2">
    <citation type="journal article" date="2000" name="Genome Res.">
        <title>Normalization and subtraction of cap-trapper-selected cDNAs to prepare full-length cDNA libraries for rapid discovery of new genes.</title>
        <authorList>
            <person name="Carninci P."/>
            <person name="Shibata Y."/>
            <person name="Hayatsu N."/>
            <person name="Sugahara Y."/>
            <person name="Shibata K."/>
            <person name="Itoh M."/>
            <person name="Konno H."/>
            <person name="Okazaki Y."/>
            <person name="Muramatsu M."/>
            <person name="Hayashizaki Y."/>
        </authorList>
    </citation>
    <scope>NUCLEOTIDE SEQUENCE</scope>
    <source>
        <strain evidence="2">C57BL/6J</strain>
        <tissue evidence="2">Cerebellum</tissue>
    </source>
</reference>
<keyword evidence="1" id="KW-0812">Transmembrane</keyword>
<feature type="transmembrane region" description="Helical" evidence="1">
    <location>
        <begin position="28"/>
        <end position="48"/>
    </location>
</feature>
<reference evidence="2" key="3">
    <citation type="journal article" date="2000" name="Genome Res.">
        <title>RIKEN integrated sequence analysis (RISA) system--384-format sequencing pipeline with 384 multicapillary sequencer.</title>
        <authorList>
            <person name="Shibata K."/>
            <person name="Itoh M."/>
            <person name="Aizawa K."/>
            <person name="Nagaoka S."/>
            <person name="Sasaki N."/>
            <person name="Carninci P."/>
            <person name="Konno H."/>
            <person name="Akiyama J."/>
            <person name="Nishi K."/>
            <person name="Kitsunai T."/>
            <person name="Tashiro H."/>
            <person name="Itoh M."/>
            <person name="Sumi N."/>
            <person name="Ishii Y."/>
            <person name="Nakamura S."/>
            <person name="Hazama M."/>
            <person name="Nishine T."/>
            <person name="Harada A."/>
            <person name="Yamamoto R."/>
            <person name="Matsumoto H."/>
            <person name="Sakaguchi S."/>
            <person name="Ikegami T."/>
            <person name="Kashiwagi K."/>
            <person name="Fujiwake S."/>
            <person name="Inoue K."/>
            <person name="Togawa Y."/>
            <person name="Izawa M."/>
            <person name="Ohara E."/>
            <person name="Watahiki M."/>
            <person name="Yoneda Y."/>
            <person name="Ishikawa T."/>
            <person name="Ozawa K."/>
            <person name="Tanaka T."/>
            <person name="Matsuura S."/>
            <person name="Kawai J."/>
            <person name="Okazaki Y."/>
            <person name="Muramatsu M."/>
            <person name="Inoue Y."/>
            <person name="Kira A."/>
            <person name="Hayashizaki Y."/>
        </authorList>
    </citation>
    <scope>NUCLEOTIDE SEQUENCE</scope>
    <source>
        <strain evidence="2">C57BL/6J</strain>
        <tissue evidence="2">Cerebellum</tissue>
    </source>
</reference>
<sequence length="66" mass="7702">MSAITEGTEHLYSLCSGPLMLSRRSFCLYVWLTDAKYTLFCFLVTFFLSQMTKLLIFQNQRCKSFA</sequence>
<dbReference type="AGR" id="MGI:97490"/>
<gene>
    <name evidence="3" type="primary">Pax6</name>
    <name evidence="3" type="synonym">Elp4</name>
</gene>
<evidence type="ECO:0000256" key="1">
    <source>
        <dbReference type="SAM" id="Phobius"/>
    </source>
</evidence>
<protein>
    <submittedName>
        <fullName evidence="2">Uncharacterized protein</fullName>
    </submittedName>
</protein>
<keyword evidence="1" id="KW-0472">Membrane</keyword>
<dbReference type="AlphaFoldDB" id="Q3TRR1"/>
<reference evidence="2" key="1">
    <citation type="journal article" date="1999" name="Methods Enzymol.">
        <title>High-efficiency full-length cDNA cloning.</title>
        <authorList>
            <person name="Carninci P."/>
            <person name="Hayashizaki Y."/>
        </authorList>
    </citation>
    <scope>NUCLEOTIDE SEQUENCE</scope>
    <source>
        <strain evidence="2">C57BL/6J</strain>
        <tissue evidence="2">Cerebellum</tissue>
    </source>
</reference>
<name>Q3TRR1_MOUSE</name>
<accession>Q3TRR1</accession>
<dbReference type="EMBL" id="AK162553">
    <property type="protein sequence ID" value="BAE36966.1"/>
    <property type="molecule type" value="mRNA"/>
</dbReference>
<proteinExistence type="evidence at transcript level"/>
<keyword evidence="1" id="KW-1133">Transmembrane helix</keyword>
<evidence type="ECO:0000313" key="3">
    <source>
        <dbReference type="MGI" id="MGI:97490"/>
    </source>
</evidence>